<dbReference type="Pfam" id="PF01494">
    <property type="entry name" value="FAD_binding_3"/>
    <property type="match status" value="1"/>
</dbReference>
<dbReference type="InterPro" id="IPR050493">
    <property type="entry name" value="FAD-dep_Monooxygenase_BioMet"/>
</dbReference>
<evidence type="ECO:0000256" key="3">
    <source>
        <dbReference type="ARBA" id="ARBA00022827"/>
    </source>
</evidence>
<evidence type="ECO:0000256" key="5">
    <source>
        <dbReference type="ARBA" id="ARBA00023033"/>
    </source>
</evidence>
<dbReference type="STRING" id="1235591.CAK95_16830"/>
<dbReference type="Gene3D" id="3.50.50.60">
    <property type="entry name" value="FAD/NAD(P)-binding domain"/>
    <property type="match status" value="1"/>
</dbReference>
<dbReference type="KEGG" id="psin:CAK95_16830"/>
<evidence type="ECO:0000313" key="6">
    <source>
        <dbReference type="EMBL" id="ARQ00554.1"/>
    </source>
</evidence>
<accession>A0A1W6ZT56</accession>
<keyword evidence="3" id="KW-0274">FAD</keyword>
<dbReference type="PANTHER" id="PTHR13789:SF318">
    <property type="entry name" value="GERANYLGERANYL DIPHOSPHATE REDUCTASE"/>
    <property type="match status" value="1"/>
</dbReference>
<comment type="cofactor">
    <cofactor evidence="1">
        <name>FAD</name>
        <dbReference type="ChEBI" id="CHEBI:57692"/>
    </cofactor>
</comment>
<dbReference type="OrthoDB" id="4230779at2"/>
<reference evidence="6 7" key="1">
    <citation type="submission" date="2017-05" db="EMBL/GenBank/DDBJ databases">
        <title>Full genome sequence of Pseudorhodoplanes sinuspersici.</title>
        <authorList>
            <person name="Dastgheib S.M.M."/>
            <person name="Shavandi M."/>
            <person name="Tirandaz H."/>
        </authorList>
    </citation>
    <scope>NUCLEOTIDE SEQUENCE [LARGE SCALE GENOMIC DNA]</scope>
    <source>
        <strain evidence="6 7">RIPI110</strain>
    </source>
</reference>
<evidence type="ECO:0000256" key="4">
    <source>
        <dbReference type="ARBA" id="ARBA00023002"/>
    </source>
</evidence>
<sequence>MHVVIVGAGIGGLAAALALAKTGTRTTVLESSPKLGEIGAGIQLGPNAFHVLDQLGMGEYLLKGAVYVDSFRLMDSATGRQINRFSYGDDFRERFGNPYVVVHRADLHQSLIDACQASGLVDIKTAVRIKNFEQDVNAIRAVSVDGLTFEGDVLVGADGLHSAIRAQIINDGPPRVSGHTTFRSVIPTEQMPKEFQWNSMTIWVGPKTHVVHYPLKGAKVFNLVATAHDDADVAVTGVPVSDETVAEKFAHLVPEVRRIISSGQNWKKWVLCDRDPAENWNDGRATLLGDAAHPTLQYFAQGACMAMEDGMCLARVLGQAGSDVVNALDRYRQERLVRTARVQLGSRLIGDHIFHPSGAHALVRNATLSAMDDRSFREALAWLYDGRQALAA</sequence>
<dbReference type="GO" id="GO:0071949">
    <property type="term" value="F:FAD binding"/>
    <property type="evidence" value="ECO:0007669"/>
    <property type="project" value="InterPro"/>
</dbReference>
<protein>
    <submittedName>
        <fullName evidence="6">Salicylate hydroxylase</fullName>
    </submittedName>
</protein>
<dbReference type="SUPFAM" id="SSF54373">
    <property type="entry name" value="FAD-linked reductases, C-terminal domain"/>
    <property type="match status" value="1"/>
</dbReference>
<name>A0A1W6ZT56_9HYPH</name>
<keyword evidence="2" id="KW-0285">Flavoprotein</keyword>
<dbReference type="InterPro" id="IPR036188">
    <property type="entry name" value="FAD/NAD-bd_sf"/>
</dbReference>
<dbReference type="PRINTS" id="PR00420">
    <property type="entry name" value="RNGMNOXGNASE"/>
</dbReference>
<dbReference type="NCBIfam" id="NF006021">
    <property type="entry name" value="PRK08163.1"/>
    <property type="match status" value="1"/>
</dbReference>
<dbReference type="InterPro" id="IPR002938">
    <property type="entry name" value="FAD-bd"/>
</dbReference>
<dbReference type="EMBL" id="CP021112">
    <property type="protein sequence ID" value="ARQ00554.1"/>
    <property type="molecule type" value="Genomic_DNA"/>
</dbReference>
<dbReference type="SUPFAM" id="SSF51905">
    <property type="entry name" value="FAD/NAD(P)-binding domain"/>
    <property type="match status" value="1"/>
</dbReference>
<evidence type="ECO:0000313" key="7">
    <source>
        <dbReference type="Proteomes" id="UP000194137"/>
    </source>
</evidence>
<gene>
    <name evidence="6" type="ORF">CAK95_16830</name>
</gene>
<keyword evidence="5" id="KW-0503">Monooxygenase</keyword>
<keyword evidence="7" id="KW-1185">Reference proteome</keyword>
<proteinExistence type="predicted"/>
<keyword evidence="4" id="KW-0560">Oxidoreductase</keyword>
<dbReference type="AlphaFoldDB" id="A0A1W6ZT56"/>
<dbReference type="Proteomes" id="UP000194137">
    <property type="component" value="Chromosome"/>
</dbReference>
<evidence type="ECO:0000256" key="1">
    <source>
        <dbReference type="ARBA" id="ARBA00001974"/>
    </source>
</evidence>
<evidence type="ECO:0000256" key="2">
    <source>
        <dbReference type="ARBA" id="ARBA00022630"/>
    </source>
</evidence>
<dbReference type="GO" id="GO:0004497">
    <property type="term" value="F:monooxygenase activity"/>
    <property type="evidence" value="ECO:0007669"/>
    <property type="project" value="UniProtKB-KW"/>
</dbReference>
<dbReference type="PANTHER" id="PTHR13789">
    <property type="entry name" value="MONOOXYGENASE"/>
    <property type="match status" value="1"/>
</dbReference>
<organism evidence="6 7">
    <name type="scientific">Pseudorhodoplanes sinuspersici</name>
    <dbReference type="NCBI Taxonomy" id="1235591"/>
    <lineage>
        <taxon>Bacteria</taxon>
        <taxon>Pseudomonadati</taxon>
        <taxon>Pseudomonadota</taxon>
        <taxon>Alphaproteobacteria</taxon>
        <taxon>Hyphomicrobiales</taxon>
        <taxon>Pseudorhodoplanes</taxon>
    </lineage>
</organism>
<dbReference type="RefSeq" id="WP_086088951.1">
    <property type="nucleotide sequence ID" value="NZ_CP021112.1"/>
</dbReference>